<evidence type="ECO:0000256" key="2">
    <source>
        <dbReference type="ARBA" id="ARBA00022490"/>
    </source>
</evidence>
<gene>
    <name evidence="8" type="primary">si:ch73-173p19.1</name>
</gene>
<proteinExistence type="predicted"/>
<dbReference type="PANTHER" id="PTHR46340:SF1">
    <property type="entry name" value="UBX DOMAIN-CONTAINING PROTEIN 1"/>
    <property type="match status" value="1"/>
</dbReference>
<evidence type="ECO:0000256" key="1">
    <source>
        <dbReference type="ARBA" id="ARBA00004496"/>
    </source>
</evidence>
<feature type="domain" description="UBA" evidence="5">
    <location>
        <begin position="1"/>
        <end position="45"/>
    </location>
</feature>
<dbReference type="SMART" id="SM00166">
    <property type="entry name" value="UBX"/>
    <property type="match status" value="1"/>
</dbReference>
<dbReference type="AlphaFoldDB" id="A0A6P8GQT4"/>
<feature type="compositionally biased region" description="Acidic residues" evidence="4">
    <location>
        <begin position="384"/>
        <end position="396"/>
    </location>
</feature>
<evidence type="ECO:0000259" key="6">
    <source>
        <dbReference type="PROSITE" id="PS50033"/>
    </source>
</evidence>
<dbReference type="Pfam" id="PF00789">
    <property type="entry name" value="UBX"/>
    <property type="match status" value="1"/>
</dbReference>
<dbReference type="KEGG" id="char:105894728"/>
<feature type="region of interest" description="Disordered" evidence="4">
    <location>
        <begin position="263"/>
        <end position="490"/>
    </location>
</feature>
<keyword evidence="7" id="KW-1185">Reference proteome</keyword>
<feature type="region of interest" description="Disordered" evidence="4">
    <location>
        <begin position="49"/>
        <end position="141"/>
    </location>
</feature>
<feature type="compositionally biased region" description="Basic and acidic residues" evidence="4">
    <location>
        <begin position="110"/>
        <end position="141"/>
    </location>
</feature>
<dbReference type="GO" id="GO:0031397">
    <property type="term" value="P:negative regulation of protein ubiquitination"/>
    <property type="evidence" value="ECO:0007669"/>
    <property type="project" value="TreeGrafter"/>
</dbReference>
<evidence type="ECO:0000313" key="7">
    <source>
        <dbReference type="Proteomes" id="UP000515152"/>
    </source>
</evidence>
<dbReference type="SUPFAM" id="SSF52047">
    <property type="entry name" value="RNI-like"/>
    <property type="match status" value="3"/>
</dbReference>
<dbReference type="Gene3D" id="3.10.20.90">
    <property type="entry name" value="Phosphatidylinositol 3-kinase Catalytic Subunit, Chain A, domain 1"/>
    <property type="match status" value="1"/>
</dbReference>
<dbReference type="InterPro" id="IPR001012">
    <property type="entry name" value="UBX_dom"/>
</dbReference>
<dbReference type="PANTHER" id="PTHR46340">
    <property type="entry name" value="UBX DOMAIN-CONTAINING PROTEIN 1"/>
    <property type="match status" value="1"/>
</dbReference>
<dbReference type="InterPro" id="IPR006553">
    <property type="entry name" value="Leu-rich_rpt_Cys-con_subtyp"/>
</dbReference>
<dbReference type="GO" id="GO:0005634">
    <property type="term" value="C:nucleus"/>
    <property type="evidence" value="ECO:0007669"/>
    <property type="project" value="TreeGrafter"/>
</dbReference>
<keyword evidence="3" id="KW-0175">Coiled coil</keyword>
<dbReference type="GO" id="GO:1903094">
    <property type="term" value="P:negative regulation of protein K48-linked deubiquitination"/>
    <property type="evidence" value="ECO:0007669"/>
    <property type="project" value="TreeGrafter"/>
</dbReference>
<dbReference type="GO" id="GO:0032435">
    <property type="term" value="P:negative regulation of proteasomal ubiquitin-dependent protein catabolic process"/>
    <property type="evidence" value="ECO:0007669"/>
    <property type="project" value="TreeGrafter"/>
</dbReference>
<dbReference type="SUPFAM" id="SSF46934">
    <property type="entry name" value="UBA-like"/>
    <property type="match status" value="1"/>
</dbReference>
<feature type="compositionally biased region" description="Low complexity" evidence="4">
    <location>
        <begin position="314"/>
        <end position="323"/>
    </location>
</feature>
<evidence type="ECO:0000259" key="5">
    <source>
        <dbReference type="PROSITE" id="PS50030"/>
    </source>
</evidence>
<feature type="compositionally biased region" description="Basic and acidic residues" evidence="4">
    <location>
        <begin position="414"/>
        <end position="441"/>
    </location>
</feature>
<evidence type="ECO:0000313" key="8">
    <source>
        <dbReference type="RefSeq" id="XP_031440136.1"/>
    </source>
</evidence>
<dbReference type="InterPro" id="IPR029071">
    <property type="entry name" value="Ubiquitin-like_domsf"/>
</dbReference>
<keyword evidence="2" id="KW-0963">Cytoplasm</keyword>
<dbReference type="RefSeq" id="XP_031440136.1">
    <property type="nucleotide sequence ID" value="XM_031584276.1"/>
</dbReference>
<feature type="compositionally biased region" description="Pro residues" evidence="4">
    <location>
        <begin position="478"/>
        <end position="490"/>
    </location>
</feature>
<name>A0A6P8GQT4_CLUHA</name>
<evidence type="ECO:0000256" key="3">
    <source>
        <dbReference type="ARBA" id="ARBA00023054"/>
    </source>
</evidence>
<dbReference type="OrthoDB" id="10254930at2759"/>
<feature type="compositionally biased region" description="Pro residues" evidence="4">
    <location>
        <begin position="267"/>
        <end position="276"/>
    </location>
</feature>
<feature type="compositionally biased region" description="Polar residues" evidence="4">
    <location>
        <begin position="92"/>
        <end position="103"/>
    </location>
</feature>
<sequence length="948" mass="102380">MDSSPTIGEFFRTLTEMGFGEDQIQAAMRAGHFSVPEAAEWLLQGGSPRHKLVKQPGQPTGTAFSAFNPPIENPSLQDATQDSPESIGASLTLGQPSAPGSSTEPPPLDMRIRQDRSIFEDQQRLRGAEVARAEKRQKKQERELVLKRIAEDRRILQEKSQPESPAEGPVSGAPGQKLGGRVQTSVDNHCLLMIRLPSGESMRERFPSDAPLRHVVEHIAGRHPSLPAFSLLQGFPRKRFGEAELACSLHSLGLTPNAALCIQTTPPETPAHPPSPASRLAWRQPQEEPTPPPAPVSAPVSAPDQPPAPPPGEVPAAAAAAVAVEEEEEEEQHPGLPPPLPQHVWEEALGYAGIPGGGPALTGPSHQWGRGHKLVPGDAQDGGSSEDEERPEEEPADPQYLLNGLPRLPFFPENRGRGPLEPRHRWPDHGNRLREGERDRPAAAPEEAQVLPGAAGQAAVQRLERAAHEEDPRGPQGHPSPPKKPFRTPPVPSLCVMATRATVTLMTAPSMQYSSSLAGLTPELAELLLGHMARERLLRPRTLELFFGCPLQKLVLSSYSYSTNELLRQLRAFTALKHLSLVNSPLITDSGLSVLSSLLKLQHLNLSSCSKLTDCCLQHITGLKCLTFLALDQTKVSDFGMVVYLRSAPSSLNQLSLNQTAVTEATLAELPSSTPQLRLLSIKHTKVTDVSALAELRCLQTLHLDGTDVREDSLQHLATHSTLSGLSLAGIPVMDGNHTLELISGLRLTQLTLPGRHSVTDSGLAFLSRLRMLSELDLTDYTHVTDQGVTQLAAMTRLKKLSLCNTQVTDVGLPPLASLQELLELCLDRCAVSSRGVAALITRLPHLQVLGLASTQVGDTVVKRGLIHCSELVKLNLSRTRITDHGLKFLRQTQLSQINLDSSGVSLVGVANLISSCPLLTSVRASHTRAIPPDQVSDDDDDNSGAIN</sequence>
<dbReference type="PROSITE" id="PS50030">
    <property type="entry name" value="UBA"/>
    <property type="match status" value="1"/>
</dbReference>
<dbReference type="Proteomes" id="UP000515152">
    <property type="component" value="Chromosome 17"/>
</dbReference>
<dbReference type="GeneID" id="105894728"/>
<feature type="compositionally biased region" description="Polar residues" evidence="4">
    <location>
        <begin position="74"/>
        <end position="84"/>
    </location>
</feature>
<feature type="region of interest" description="Disordered" evidence="4">
    <location>
        <begin position="154"/>
        <end position="182"/>
    </location>
</feature>
<feature type="domain" description="UBX" evidence="6">
    <location>
        <begin position="185"/>
        <end position="262"/>
    </location>
</feature>
<reference evidence="8" key="1">
    <citation type="submission" date="2025-08" db="UniProtKB">
        <authorList>
            <consortium name="RefSeq"/>
        </authorList>
    </citation>
    <scope>IDENTIFICATION</scope>
</reference>
<dbReference type="InterPro" id="IPR009060">
    <property type="entry name" value="UBA-like_sf"/>
</dbReference>
<dbReference type="InterPro" id="IPR032675">
    <property type="entry name" value="LRR_dom_sf"/>
</dbReference>
<dbReference type="Gene3D" id="3.80.10.10">
    <property type="entry name" value="Ribonuclease Inhibitor"/>
    <property type="match status" value="3"/>
</dbReference>
<protein>
    <submittedName>
        <fullName evidence="8">Uncharacterized protein si:ch73-173p19.1 isoform X1</fullName>
    </submittedName>
</protein>
<dbReference type="InterPro" id="IPR015940">
    <property type="entry name" value="UBA"/>
</dbReference>
<dbReference type="GO" id="GO:0005737">
    <property type="term" value="C:cytoplasm"/>
    <property type="evidence" value="ECO:0007669"/>
    <property type="project" value="UniProtKB-SubCell"/>
</dbReference>
<comment type="subcellular location">
    <subcellularLocation>
        <location evidence="1">Cytoplasm</location>
    </subcellularLocation>
</comment>
<dbReference type="GO" id="GO:0036435">
    <property type="term" value="F:K48-linked polyubiquitin modification-dependent protein binding"/>
    <property type="evidence" value="ECO:0007669"/>
    <property type="project" value="TreeGrafter"/>
</dbReference>
<dbReference type="SUPFAM" id="SSF54236">
    <property type="entry name" value="Ubiquitin-like"/>
    <property type="match status" value="1"/>
</dbReference>
<feature type="compositionally biased region" description="Pro residues" evidence="4">
    <location>
        <begin position="304"/>
        <end position="313"/>
    </location>
</feature>
<feature type="compositionally biased region" description="Basic and acidic residues" evidence="4">
    <location>
        <begin position="462"/>
        <end position="473"/>
    </location>
</feature>
<dbReference type="SMART" id="SM00367">
    <property type="entry name" value="LRR_CC"/>
    <property type="match status" value="6"/>
</dbReference>
<dbReference type="Gene3D" id="1.10.8.10">
    <property type="entry name" value="DNA helicase RuvA subunit, C-terminal domain"/>
    <property type="match status" value="1"/>
</dbReference>
<accession>A0A6P8GQT4</accession>
<organism evidence="7 8">
    <name type="scientific">Clupea harengus</name>
    <name type="common">Atlantic herring</name>
    <dbReference type="NCBI Taxonomy" id="7950"/>
    <lineage>
        <taxon>Eukaryota</taxon>
        <taxon>Metazoa</taxon>
        <taxon>Chordata</taxon>
        <taxon>Craniata</taxon>
        <taxon>Vertebrata</taxon>
        <taxon>Euteleostomi</taxon>
        <taxon>Actinopterygii</taxon>
        <taxon>Neopterygii</taxon>
        <taxon>Teleostei</taxon>
        <taxon>Clupei</taxon>
        <taxon>Clupeiformes</taxon>
        <taxon>Clupeoidei</taxon>
        <taxon>Clupeidae</taxon>
        <taxon>Clupea</taxon>
    </lineage>
</organism>
<evidence type="ECO:0000256" key="4">
    <source>
        <dbReference type="SAM" id="MobiDB-lite"/>
    </source>
</evidence>
<dbReference type="PROSITE" id="PS50033">
    <property type="entry name" value="UBX"/>
    <property type="match status" value="1"/>
</dbReference>